<feature type="transmembrane region" description="Helical" evidence="1">
    <location>
        <begin position="83"/>
        <end position="108"/>
    </location>
</feature>
<dbReference type="HOGENOM" id="CLU_2155710_0_0_11"/>
<evidence type="ECO:0000313" key="2">
    <source>
        <dbReference type="EMBL" id="ADH70905.1"/>
    </source>
</evidence>
<dbReference type="Proteomes" id="UP000002219">
    <property type="component" value="Chromosome 2"/>
</dbReference>
<keyword evidence="1" id="KW-0472">Membrane</keyword>
<dbReference type="OrthoDB" id="4478216at2"/>
<evidence type="ECO:0000256" key="1">
    <source>
        <dbReference type="SAM" id="Phobius"/>
    </source>
</evidence>
<keyword evidence="3" id="KW-1185">Reference proteome</keyword>
<dbReference type="KEGG" id="nda:Ndas_5526"/>
<protein>
    <submittedName>
        <fullName evidence="2">Uncharacterized protein</fullName>
    </submittedName>
</protein>
<keyword evidence="1" id="KW-0812">Transmembrane</keyword>
<geneLocation type="plasmid" evidence="3">
    <name>pNDAS01</name>
</geneLocation>
<dbReference type="EMBL" id="CP002041">
    <property type="protein sequence ID" value="ADH70905.1"/>
    <property type="molecule type" value="Genomic_DNA"/>
</dbReference>
<accession>D7B9P7</accession>
<gene>
    <name evidence="2" type="ordered locus">Ndas_5526</name>
</gene>
<keyword evidence="1" id="KW-1133">Transmembrane helix</keyword>
<organism evidence="2 3">
    <name type="scientific">Nocardiopsis dassonvillei (strain ATCC 23218 / DSM 43111 / CIP 107115 / JCM 7437 / KCTC 9190 / NBRC 14626 / NCTC 10488 / NRRL B-5397 / IMRU 509)</name>
    <name type="common">Actinomadura dassonvillei</name>
    <dbReference type="NCBI Taxonomy" id="446468"/>
    <lineage>
        <taxon>Bacteria</taxon>
        <taxon>Bacillati</taxon>
        <taxon>Actinomycetota</taxon>
        <taxon>Actinomycetes</taxon>
        <taxon>Streptosporangiales</taxon>
        <taxon>Nocardiopsidaceae</taxon>
        <taxon>Nocardiopsis</taxon>
    </lineage>
</organism>
<evidence type="ECO:0000313" key="3">
    <source>
        <dbReference type="Proteomes" id="UP000002219"/>
    </source>
</evidence>
<dbReference type="AlphaFoldDB" id="D7B9P7"/>
<dbReference type="RefSeq" id="WP_013156512.1">
    <property type="nucleotide sequence ID" value="NC_014211.1"/>
</dbReference>
<name>D7B9P7_NOCDD</name>
<proteinExistence type="predicted"/>
<dbReference type="GeneID" id="91487743"/>
<sequence length="114" mass="11791">MTLAALLPWAADAVQLGALLPAEVRWDPVPQLPEWGRWSGQSDADPIERFLGLAQGVIVVLGVIGILYSAAKMAVGKLGRSEIAADGVGGVVWTIMGVSLMLVAISVVTTLAGV</sequence>
<reference evidence="2 3" key="1">
    <citation type="journal article" date="2010" name="Stand. Genomic Sci.">
        <title>Complete genome sequence of Nocardiopsis dassonvillei type strain (IMRU 509).</title>
        <authorList>
            <person name="Sun H."/>
            <person name="Lapidus A."/>
            <person name="Nolan M."/>
            <person name="Lucas S."/>
            <person name="Del Rio T.G."/>
            <person name="Tice H."/>
            <person name="Cheng J.F."/>
            <person name="Tapia R."/>
            <person name="Han C."/>
            <person name="Goodwin L."/>
            <person name="Pitluck S."/>
            <person name="Pagani I."/>
            <person name="Ivanova N."/>
            <person name="Mavromatis K."/>
            <person name="Mikhailova N."/>
            <person name="Pati A."/>
            <person name="Chen A."/>
            <person name="Palaniappan K."/>
            <person name="Land M."/>
            <person name="Hauser L."/>
            <person name="Chang Y.J."/>
            <person name="Jeffries C.D."/>
            <person name="Djao O.D."/>
            <person name="Rohde M."/>
            <person name="Sikorski J."/>
            <person name="Goker M."/>
            <person name="Woyke T."/>
            <person name="Bristow J."/>
            <person name="Eisen J.A."/>
            <person name="Markowitz V."/>
            <person name="Hugenholtz P."/>
            <person name="Kyrpides N.C."/>
            <person name="Klenk H.P."/>
        </authorList>
    </citation>
    <scope>NUCLEOTIDE SEQUENCE [LARGE SCALE GENOMIC DNA]</scope>
    <source>
        <strain evidence="3">ATCC 23218 / DSM 43111 / CIP 107115 / JCM 7437 / KCTC 9190 / NBRC 14626 / NCTC 10488 / NRRL B-5397 / IMRU 509</strain>
        <plasmid evidence="3">Chromosome 2</plasmid>
    </source>
</reference>
<feature type="transmembrane region" description="Helical" evidence="1">
    <location>
        <begin position="50"/>
        <end position="71"/>
    </location>
</feature>
<dbReference type="STRING" id="446468.Ndas_5526"/>